<reference evidence="2" key="1">
    <citation type="submission" date="2020-10" db="EMBL/GenBank/DDBJ databases">
        <authorList>
            <person name="Gilroy R."/>
        </authorList>
    </citation>
    <scope>NUCLEOTIDE SEQUENCE</scope>
    <source>
        <strain evidence="2">CHK190-19873</strain>
    </source>
</reference>
<sequence>MKKEWKDCAAIGGGILLAAAGFLLLRRIPGAEGFFRALPYVLIGFGCGMFGHGMGEFTAGRAMKKDPELAKQMEIEAKDERNIMIANYAKGKAFDLMTFVFGALMVSFALMGVDLAAVLLLVAAYLFVEGSAVWYRVRFEKEM</sequence>
<evidence type="ECO:0000313" key="2">
    <source>
        <dbReference type="EMBL" id="HIS32154.1"/>
    </source>
</evidence>
<dbReference type="EMBL" id="DVIQ01000072">
    <property type="protein sequence ID" value="HIS32154.1"/>
    <property type="molecule type" value="Genomic_DNA"/>
</dbReference>
<feature type="transmembrane region" description="Helical" evidence="1">
    <location>
        <begin position="117"/>
        <end position="137"/>
    </location>
</feature>
<reference evidence="2" key="2">
    <citation type="journal article" date="2021" name="PeerJ">
        <title>Extensive microbial diversity within the chicken gut microbiome revealed by metagenomics and culture.</title>
        <authorList>
            <person name="Gilroy R."/>
            <person name="Ravi A."/>
            <person name="Getino M."/>
            <person name="Pursley I."/>
            <person name="Horton D.L."/>
            <person name="Alikhan N.F."/>
            <person name="Baker D."/>
            <person name="Gharbi K."/>
            <person name="Hall N."/>
            <person name="Watson M."/>
            <person name="Adriaenssens E.M."/>
            <person name="Foster-Nyarko E."/>
            <person name="Jarju S."/>
            <person name="Secka A."/>
            <person name="Antonio M."/>
            <person name="Oren A."/>
            <person name="Chaudhuri R.R."/>
            <person name="La Ragione R."/>
            <person name="Hildebrand F."/>
            <person name="Pallen M.J."/>
        </authorList>
    </citation>
    <scope>NUCLEOTIDE SEQUENCE</scope>
    <source>
        <strain evidence="2">CHK190-19873</strain>
    </source>
</reference>
<dbReference type="Proteomes" id="UP000823935">
    <property type="component" value="Unassembled WGS sequence"/>
</dbReference>
<protein>
    <recommendedName>
        <fullName evidence="4">DUF2178 domain-containing protein</fullName>
    </recommendedName>
</protein>
<keyword evidence="1" id="KW-1133">Transmembrane helix</keyword>
<accession>A0A9D1ETW4</accession>
<keyword evidence="1" id="KW-0812">Transmembrane</keyword>
<evidence type="ECO:0000256" key="1">
    <source>
        <dbReference type="SAM" id="Phobius"/>
    </source>
</evidence>
<dbReference type="AlphaFoldDB" id="A0A9D1ETW4"/>
<name>A0A9D1ETW4_9FIRM</name>
<feature type="transmembrane region" description="Helical" evidence="1">
    <location>
        <begin position="7"/>
        <end position="25"/>
    </location>
</feature>
<feature type="transmembrane region" description="Helical" evidence="1">
    <location>
        <begin position="37"/>
        <end position="55"/>
    </location>
</feature>
<organism evidence="2 3">
    <name type="scientific">Candidatus Limivivens intestinipullorum</name>
    <dbReference type="NCBI Taxonomy" id="2840858"/>
    <lineage>
        <taxon>Bacteria</taxon>
        <taxon>Bacillati</taxon>
        <taxon>Bacillota</taxon>
        <taxon>Clostridia</taxon>
        <taxon>Lachnospirales</taxon>
        <taxon>Lachnospiraceae</taxon>
        <taxon>Lachnospiraceae incertae sedis</taxon>
        <taxon>Candidatus Limivivens</taxon>
    </lineage>
</organism>
<keyword evidence="1" id="KW-0472">Membrane</keyword>
<evidence type="ECO:0000313" key="3">
    <source>
        <dbReference type="Proteomes" id="UP000823935"/>
    </source>
</evidence>
<feature type="transmembrane region" description="Helical" evidence="1">
    <location>
        <begin position="93"/>
        <end position="111"/>
    </location>
</feature>
<gene>
    <name evidence="2" type="ORF">IAB44_11510</name>
</gene>
<evidence type="ECO:0008006" key="4">
    <source>
        <dbReference type="Google" id="ProtNLM"/>
    </source>
</evidence>
<comment type="caution">
    <text evidence="2">The sequence shown here is derived from an EMBL/GenBank/DDBJ whole genome shotgun (WGS) entry which is preliminary data.</text>
</comment>
<proteinExistence type="predicted"/>